<protein>
    <recommendedName>
        <fullName evidence="4">DNA repair protein RecO</fullName>
    </recommendedName>
    <alternativeName>
        <fullName evidence="4">Recombination protein O</fullName>
    </alternativeName>
</protein>
<name>A0A8D5FI75_9BACT</name>
<proteinExistence type="inferred from homology"/>
<evidence type="ECO:0000256" key="2">
    <source>
        <dbReference type="ARBA" id="ARBA00023172"/>
    </source>
</evidence>
<dbReference type="Pfam" id="PF02565">
    <property type="entry name" value="RecO_C"/>
    <property type="match status" value="1"/>
</dbReference>
<dbReference type="NCBIfam" id="TIGR00613">
    <property type="entry name" value="reco"/>
    <property type="match status" value="1"/>
</dbReference>
<dbReference type="AlphaFoldDB" id="A0A8D5FI75"/>
<evidence type="ECO:0000256" key="4">
    <source>
        <dbReference type="HAMAP-Rule" id="MF_00201"/>
    </source>
</evidence>
<dbReference type="GO" id="GO:0006310">
    <property type="term" value="P:DNA recombination"/>
    <property type="evidence" value="ECO:0007669"/>
    <property type="project" value="UniProtKB-UniRule"/>
</dbReference>
<gene>
    <name evidence="4 6" type="primary">recO</name>
    <name evidence="6" type="ORF">DGMP_25210</name>
</gene>
<comment type="similarity">
    <text evidence="4">Belongs to the RecO family.</text>
</comment>
<feature type="domain" description="DNA replication/recombination mediator RecO N-terminal" evidence="5">
    <location>
        <begin position="7"/>
        <end position="83"/>
    </location>
</feature>
<dbReference type="HAMAP" id="MF_00201">
    <property type="entry name" value="RecO"/>
    <property type="match status" value="1"/>
</dbReference>
<evidence type="ECO:0000259" key="5">
    <source>
        <dbReference type="Pfam" id="PF11967"/>
    </source>
</evidence>
<organism evidence="6 7">
    <name type="scientific">Desulfomarina profundi</name>
    <dbReference type="NCBI Taxonomy" id="2772557"/>
    <lineage>
        <taxon>Bacteria</taxon>
        <taxon>Pseudomonadati</taxon>
        <taxon>Thermodesulfobacteriota</taxon>
        <taxon>Desulfobulbia</taxon>
        <taxon>Desulfobulbales</taxon>
        <taxon>Desulfobulbaceae</taxon>
        <taxon>Desulfomarina</taxon>
    </lineage>
</organism>
<dbReference type="GO" id="GO:0006302">
    <property type="term" value="P:double-strand break repair"/>
    <property type="evidence" value="ECO:0007669"/>
    <property type="project" value="TreeGrafter"/>
</dbReference>
<dbReference type="Proteomes" id="UP000826725">
    <property type="component" value="Chromosome"/>
</dbReference>
<evidence type="ECO:0000256" key="1">
    <source>
        <dbReference type="ARBA" id="ARBA00022763"/>
    </source>
</evidence>
<dbReference type="InterPro" id="IPR003717">
    <property type="entry name" value="RecO"/>
</dbReference>
<keyword evidence="3 4" id="KW-0234">DNA repair</keyword>
<comment type="function">
    <text evidence="4">Involved in DNA repair and RecF pathway recombination.</text>
</comment>
<reference evidence="6" key="1">
    <citation type="submission" date="2020-09" db="EMBL/GenBank/DDBJ databases">
        <title>Desulfogranum mesoprofundum gen. nov., sp. nov., a novel mesophilic, sulfate-reducing chemolithoautotroph isolated from a deep-sea hydrothermal vent chimney in the Suiyo Seamount.</title>
        <authorList>
            <person name="Hashimoto Y."/>
            <person name="Nakagawa S."/>
        </authorList>
    </citation>
    <scope>NUCLEOTIDE SEQUENCE</scope>
    <source>
        <strain evidence="6">KT2</strain>
    </source>
</reference>
<dbReference type="EMBL" id="AP024086">
    <property type="protein sequence ID" value="BCL61828.1"/>
    <property type="molecule type" value="Genomic_DNA"/>
</dbReference>
<dbReference type="RefSeq" id="WP_228854245.1">
    <property type="nucleotide sequence ID" value="NZ_AP024086.1"/>
</dbReference>
<dbReference type="Pfam" id="PF11967">
    <property type="entry name" value="RecO_N"/>
    <property type="match status" value="1"/>
</dbReference>
<evidence type="ECO:0000256" key="3">
    <source>
        <dbReference type="ARBA" id="ARBA00023204"/>
    </source>
</evidence>
<accession>A0A8D5FI75</accession>
<sequence length="253" mass="28816">MSAISRETKAIVLDSFEHGESDIILTLLCRDSGRLAVIAKGAKRSKKRFVNKLELFSFLHITYRTAANRDLGFLAEAELHTGFLNIRSNYDLYCTASVLREFLLLAIRENITDDRLFRLALWALHNMDRNNQPGAILALFLIHFYDCIGYRPDFTSCSRCRIPLQDRGKYCFDSTAGGLVCTSCLTSAKRHAPLSRGTIRMLASAQNRSLEKLHNLKISGKILTETLGLLHTYGRQIFQREIVSWKLMSPDRR</sequence>
<keyword evidence="2 4" id="KW-0233">DNA recombination</keyword>
<dbReference type="PANTHER" id="PTHR33991">
    <property type="entry name" value="DNA REPAIR PROTEIN RECO"/>
    <property type="match status" value="1"/>
</dbReference>
<dbReference type="PANTHER" id="PTHR33991:SF1">
    <property type="entry name" value="DNA REPAIR PROTEIN RECO"/>
    <property type="match status" value="1"/>
</dbReference>
<evidence type="ECO:0000313" key="6">
    <source>
        <dbReference type="EMBL" id="BCL61828.1"/>
    </source>
</evidence>
<dbReference type="InterPro" id="IPR022572">
    <property type="entry name" value="DNA_rep/recomb_RecO_N"/>
</dbReference>
<keyword evidence="7" id="KW-1185">Reference proteome</keyword>
<dbReference type="KEGG" id="dbk:DGMP_25210"/>
<evidence type="ECO:0000313" key="7">
    <source>
        <dbReference type="Proteomes" id="UP000826725"/>
    </source>
</evidence>
<keyword evidence="1 4" id="KW-0227">DNA damage</keyword>
<dbReference type="GO" id="GO:0043590">
    <property type="term" value="C:bacterial nucleoid"/>
    <property type="evidence" value="ECO:0007669"/>
    <property type="project" value="TreeGrafter"/>
</dbReference>